<dbReference type="EMBL" id="JAVXUP010000015">
    <property type="protein sequence ID" value="KAK3042847.1"/>
    <property type="molecule type" value="Genomic_DNA"/>
</dbReference>
<protein>
    <submittedName>
        <fullName evidence="1">Uncharacterized protein</fullName>
    </submittedName>
</protein>
<dbReference type="SUPFAM" id="SSF53756">
    <property type="entry name" value="UDP-Glycosyltransferase/glycogen phosphorylase"/>
    <property type="match status" value="1"/>
</dbReference>
<sequence length="256" mass="28673">MNWYVVRLDYSRKGLIKSPSKANCLDVQQQDTKNAIQSNGFGIDAFDVARELGVPPYLFFTAGAATLSFCFYLPKLDEMVSCEYRDVPEPVEIPGCFPIHFMELEEGAIKALQEEEPGKPPVYVIGPLIGSNKEPERSECLQRLDNQPDGSVLFVSFGSGGTLSYDQINELALGLEMSGQSESVERKEIEKVVKDLMKGEEGNRIRKNMKELQDAARQRRVLDEIFIEVGDPVEKSEQQMMLSIFHPFPIGLLTTG</sequence>
<name>A0AA88XA30_9ASTE</name>
<dbReference type="Gene3D" id="3.40.50.2000">
    <property type="entry name" value="Glycogen Phosphorylase B"/>
    <property type="match status" value="4"/>
</dbReference>
<dbReference type="AlphaFoldDB" id="A0AA88XA30"/>
<evidence type="ECO:0000313" key="2">
    <source>
        <dbReference type="Proteomes" id="UP001188597"/>
    </source>
</evidence>
<keyword evidence="2" id="KW-1185">Reference proteome</keyword>
<gene>
    <name evidence="1" type="ORF">RJ639_001120</name>
</gene>
<dbReference type="PANTHER" id="PTHR48045">
    <property type="entry name" value="UDP-GLYCOSYLTRANSFERASE 72B1"/>
    <property type="match status" value="1"/>
</dbReference>
<evidence type="ECO:0000313" key="1">
    <source>
        <dbReference type="EMBL" id="KAK3042847.1"/>
    </source>
</evidence>
<proteinExistence type="predicted"/>
<dbReference type="PANTHER" id="PTHR48045:SF24">
    <property type="entry name" value="GLYCOSYLTRANSFERASE"/>
    <property type="match status" value="1"/>
</dbReference>
<comment type="caution">
    <text evidence="1">The sequence shown here is derived from an EMBL/GenBank/DDBJ whole genome shotgun (WGS) entry which is preliminary data.</text>
</comment>
<reference evidence="1" key="1">
    <citation type="submission" date="2022-12" db="EMBL/GenBank/DDBJ databases">
        <title>Draft genome assemblies for two species of Escallonia (Escalloniales).</title>
        <authorList>
            <person name="Chanderbali A."/>
            <person name="Dervinis C."/>
            <person name="Anghel I."/>
            <person name="Soltis D."/>
            <person name="Soltis P."/>
            <person name="Zapata F."/>
        </authorList>
    </citation>
    <scope>NUCLEOTIDE SEQUENCE</scope>
    <source>
        <strain evidence="1">UCBG64.0493</strain>
        <tissue evidence="1">Leaf</tissue>
    </source>
</reference>
<organism evidence="1 2">
    <name type="scientific">Escallonia herrerae</name>
    <dbReference type="NCBI Taxonomy" id="1293975"/>
    <lineage>
        <taxon>Eukaryota</taxon>
        <taxon>Viridiplantae</taxon>
        <taxon>Streptophyta</taxon>
        <taxon>Embryophyta</taxon>
        <taxon>Tracheophyta</taxon>
        <taxon>Spermatophyta</taxon>
        <taxon>Magnoliopsida</taxon>
        <taxon>eudicotyledons</taxon>
        <taxon>Gunneridae</taxon>
        <taxon>Pentapetalae</taxon>
        <taxon>asterids</taxon>
        <taxon>campanulids</taxon>
        <taxon>Escalloniales</taxon>
        <taxon>Escalloniaceae</taxon>
        <taxon>Escallonia</taxon>
    </lineage>
</organism>
<dbReference type="Proteomes" id="UP001188597">
    <property type="component" value="Unassembled WGS sequence"/>
</dbReference>
<accession>A0AA88XA30</accession>